<evidence type="ECO:0000256" key="1">
    <source>
        <dbReference type="SAM" id="MobiDB-lite"/>
    </source>
</evidence>
<evidence type="ECO:0000256" key="2">
    <source>
        <dbReference type="SAM" id="SignalP"/>
    </source>
</evidence>
<dbReference type="PROSITE" id="PS51257">
    <property type="entry name" value="PROKAR_LIPOPROTEIN"/>
    <property type="match status" value="1"/>
</dbReference>
<protein>
    <recommendedName>
        <fullName evidence="3">Minor fimbrium subunit Mfa1 C-terminal domain-containing protein</fullName>
    </recommendedName>
</protein>
<dbReference type="Gene3D" id="2.60.40.3690">
    <property type="match status" value="2"/>
</dbReference>
<evidence type="ECO:0000313" key="4">
    <source>
        <dbReference type="EMBL" id="ANU57840.1"/>
    </source>
</evidence>
<evidence type="ECO:0000259" key="3">
    <source>
        <dbReference type="Pfam" id="PF15495"/>
    </source>
</evidence>
<dbReference type="NCBIfam" id="NF038041">
    <property type="entry name" value="fim_Mfa1_fam"/>
    <property type="match status" value="1"/>
</dbReference>
<keyword evidence="2" id="KW-0732">Signal</keyword>
<dbReference type="OrthoDB" id="1095847at2"/>
<dbReference type="KEGG" id="bcae:A4V03_09865"/>
<proteinExistence type="predicted"/>
<name>A0A1C7H226_9BACE</name>
<sequence length="661" mass="73957">MKRISKSLLGLLAVAFTASCADDKLGETNFDPTIYEGEKAYMTVQVTMPSAPGSRSHTDEDGGSNAGVEIGQDYENNVKRMYIVLARSTDNAFIAFGDMSDKMKQSANKQAYTGTSEITKTQLAQFYDDQDTPANKKEVNVFVFCNPTDHLIDIIRNAEYKNVTWYNELCKGDEIDKTWEPSDGGSFLMANYVIAKRQLPNTMNDWLLYSEANPFNLSGMNNAGSNSQVDNSVGGAVKVERAMARFDFKDASPKGRNTYPVVQDIAPDGTLGKYIVNVQLGKMALVNMNKAFHYLRRVSNDGLPTKQELCAPEKPWFTAPDGMGDPLEGNYVVDAWATEKSIGIKTNELKNHFDYPLFQEDGSIDNTKQDSWDTYLINDVLGNEADNDNSWNSNQQHGDYRIWRYVTENTIPGPVTNQVNGITTGIVFKGKMIATEDAVNSTDEMTQRLAKVLNYTADDLKEDSYKDPIIYMFGGNLYVSWPNVLKAVKAVAYNEETKTWSRSNPLYVAVYGEGGTGETGDDSAQDPTCANYKWNIWNQAGKPLDNKLKAFRQAATGAGITIYQSSHDEQGGWGYYCYYYYWNRHNDNGIDGQMAPMEFAVVRNNVYKLAVTNISRLGHPRISDNDPDNPTPEIPDERGDIYLTVSVDVLPWVVRINNIEF</sequence>
<dbReference type="InterPro" id="IPR047786">
    <property type="entry name" value="Mfa1_fim"/>
</dbReference>
<accession>A0A1C7H226</accession>
<feature type="chain" id="PRO_5008886830" description="Minor fimbrium subunit Mfa1 C-terminal domain-containing protein" evidence="2">
    <location>
        <begin position="22"/>
        <end position="661"/>
    </location>
</feature>
<organism evidence="4 5">
    <name type="scientific">Bacteroides caecimuris</name>
    <dbReference type="NCBI Taxonomy" id="1796613"/>
    <lineage>
        <taxon>Bacteria</taxon>
        <taxon>Pseudomonadati</taxon>
        <taxon>Bacteroidota</taxon>
        <taxon>Bacteroidia</taxon>
        <taxon>Bacteroidales</taxon>
        <taxon>Bacteroidaceae</taxon>
        <taxon>Bacteroides</taxon>
    </lineage>
</organism>
<feature type="domain" description="Minor fimbrium subunit Mfa1 C-terminal" evidence="3">
    <location>
        <begin position="577"/>
        <end position="657"/>
    </location>
</feature>
<reference evidence="5" key="1">
    <citation type="submission" date="2016-04" db="EMBL/GenBank/DDBJ databases">
        <title>Complete Genome Sequences of Twelve Strains of a Stable Defined Moderately Diverse Mouse Microbiota 2 (sDMDMm2).</title>
        <authorList>
            <person name="Uchimura Y."/>
            <person name="Wyss M."/>
            <person name="Brugiroux S."/>
            <person name="Limenitakis J.P."/>
            <person name="Stecher B."/>
            <person name="McCoy K.D."/>
            <person name="Macpherson A.J."/>
        </authorList>
    </citation>
    <scope>NUCLEOTIDE SEQUENCE [LARGE SCALE GENOMIC DNA]</scope>
    <source>
        <strain evidence="5">I48</strain>
    </source>
</reference>
<dbReference type="EMBL" id="CP015401">
    <property type="protein sequence ID" value="ANU57840.1"/>
    <property type="molecule type" value="Genomic_DNA"/>
</dbReference>
<dbReference type="GeneID" id="82187444"/>
<feature type="signal peptide" evidence="2">
    <location>
        <begin position="1"/>
        <end position="21"/>
    </location>
</feature>
<dbReference type="RefSeq" id="WP_065538799.1">
    <property type="nucleotide sequence ID" value="NZ_CAPDLJ010000023.1"/>
</dbReference>
<keyword evidence="5" id="KW-1185">Reference proteome</keyword>
<dbReference type="Pfam" id="PF15495">
    <property type="entry name" value="Fimbrillin_C"/>
    <property type="match status" value="1"/>
</dbReference>
<dbReference type="GO" id="GO:0009418">
    <property type="term" value="C:pilus shaft"/>
    <property type="evidence" value="ECO:0007669"/>
    <property type="project" value="InterPro"/>
</dbReference>
<evidence type="ECO:0000313" key="5">
    <source>
        <dbReference type="Proteomes" id="UP000092631"/>
    </source>
</evidence>
<gene>
    <name evidence="4" type="ORF">A4V03_09865</name>
</gene>
<dbReference type="InterPro" id="IPR029140">
    <property type="entry name" value="Mfa1_C"/>
</dbReference>
<dbReference type="AlphaFoldDB" id="A0A1C7H226"/>
<dbReference type="Proteomes" id="UP000092631">
    <property type="component" value="Chromosome"/>
</dbReference>
<feature type="region of interest" description="Disordered" evidence="1">
    <location>
        <begin position="49"/>
        <end position="70"/>
    </location>
</feature>
<dbReference type="Gene3D" id="2.60.40.2580">
    <property type="match status" value="1"/>
</dbReference>